<sequence length="250" mass="28747">MFLYKILLLLFLFKNVSSKRAIVGIPVPGRVVPSLSIFELFLNSCSTKESVSASIDLLKKILKDPEADTHMESYYKNLFHAIGDIDIPRLMGKWHIVVDTPSVHSEQCSIAHLEMIEKAEYTATFSITQYSKTFESNTIYNGFGQQYGPDPGQLLFNFNHPSDYCPYLLIRLGPTNKEGLHDYMVLSQPLKSPTMVFARNPQEFDQKYAKELYTFLKNYKFLNPDVVKDSPLSFVNSTQCQSFHEYYYTL</sequence>
<accession>A0AC35TYM3</accession>
<dbReference type="WBParaSite" id="RSKR_0000562000.1">
    <property type="protein sequence ID" value="RSKR_0000562000.1"/>
    <property type="gene ID" value="RSKR_0000562000"/>
</dbReference>
<protein>
    <submittedName>
        <fullName evidence="2">Uncharacterized protein</fullName>
    </submittedName>
</protein>
<evidence type="ECO:0000313" key="1">
    <source>
        <dbReference type="Proteomes" id="UP000095286"/>
    </source>
</evidence>
<evidence type="ECO:0000313" key="2">
    <source>
        <dbReference type="WBParaSite" id="RSKR_0000562000.1"/>
    </source>
</evidence>
<organism evidence="1 2">
    <name type="scientific">Rhabditophanes sp. KR3021</name>
    <dbReference type="NCBI Taxonomy" id="114890"/>
    <lineage>
        <taxon>Eukaryota</taxon>
        <taxon>Metazoa</taxon>
        <taxon>Ecdysozoa</taxon>
        <taxon>Nematoda</taxon>
        <taxon>Chromadorea</taxon>
        <taxon>Rhabditida</taxon>
        <taxon>Tylenchina</taxon>
        <taxon>Panagrolaimomorpha</taxon>
        <taxon>Strongyloidoidea</taxon>
        <taxon>Alloionematidae</taxon>
        <taxon>Rhabditophanes</taxon>
    </lineage>
</organism>
<name>A0AC35TYM3_9BILA</name>
<reference evidence="2" key="1">
    <citation type="submission" date="2016-11" db="UniProtKB">
        <authorList>
            <consortium name="WormBaseParasite"/>
        </authorList>
    </citation>
    <scope>IDENTIFICATION</scope>
    <source>
        <strain evidence="2">KR3021</strain>
    </source>
</reference>
<proteinExistence type="predicted"/>
<dbReference type="Proteomes" id="UP000095286">
    <property type="component" value="Unplaced"/>
</dbReference>